<organism evidence="2 3">
    <name type="scientific">Longimicrobium terrae</name>
    <dbReference type="NCBI Taxonomy" id="1639882"/>
    <lineage>
        <taxon>Bacteria</taxon>
        <taxon>Pseudomonadati</taxon>
        <taxon>Gemmatimonadota</taxon>
        <taxon>Longimicrobiia</taxon>
        <taxon>Longimicrobiales</taxon>
        <taxon>Longimicrobiaceae</taxon>
        <taxon>Longimicrobium</taxon>
    </lineage>
</organism>
<accession>A0A841GWL0</accession>
<dbReference type="EMBL" id="JACHIA010000001">
    <property type="protein sequence ID" value="MBB6068706.1"/>
    <property type="molecule type" value="Genomic_DNA"/>
</dbReference>
<keyword evidence="3" id="KW-1185">Reference proteome</keyword>
<reference evidence="2 3" key="1">
    <citation type="submission" date="2020-08" db="EMBL/GenBank/DDBJ databases">
        <title>Genomic Encyclopedia of Type Strains, Phase IV (KMG-IV): sequencing the most valuable type-strain genomes for metagenomic binning, comparative biology and taxonomic classification.</title>
        <authorList>
            <person name="Goeker M."/>
        </authorList>
    </citation>
    <scope>NUCLEOTIDE SEQUENCE [LARGE SCALE GENOMIC DNA]</scope>
    <source>
        <strain evidence="2 3">DSM 29007</strain>
    </source>
</reference>
<dbReference type="InterPro" id="IPR029058">
    <property type="entry name" value="AB_hydrolase_fold"/>
</dbReference>
<dbReference type="Gene3D" id="3.40.50.1820">
    <property type="entry name" value="alpha/beta hydrolase"/>
    <property type="match status" value="1"/>
</dbReference>
<dbReference type="PANTHER" id="PTHR48098">
    <property type="entry name" value="ENTEROCHELIN ESTERASE-RELATED"/>
    <property type="match status" value="1"/>
</dbReference>
<comment type="caution">
    <text evidence="2">The sequence shown here is derived from an EMBL/GenBank/DDBJ whole genome shotgun (WGS) entry which is preliminary data.</text>
</comment>
<dbReference type="RefSeq" id="WP_170031010.1">
    <property type="nucleotide sequence ID" value="NZ_JABDTL010000001.1"/>
</dbReference>
<dbReference type="Pfam" id="PF00756">
    <property type="entry name" value="Esterase"/>
    <property type="match status" value="1"/>
</dbReference>
<sequence length="288" mass="31830">MPARRAFRPRRIAVVVAAVLAFARIATAQTPTVPDTARVRIVSIPGSLPQPRNAVVVLPRGYHQSVRRYPVLYLLHGHDGGYRNWMERTNLLAYTERMPLIIVLPDGANSWYTNSAARPDEKFEDYVATDIPAYVDQNFRTLTFREARYVAGLSMGGYGALKMGLKYPARFSLSGSFSGALAAPTSTTSTTVGEAFGPAGSAARAENDLVALAGSARIPEGTYFYLDCGTADRLLEANRTFAQALSARPLAYEYHEVAGVHSWEFWDRRLPVFMRLVEERIARLPALD</sequence>
<gene>
    <name evidence="2" type="ORF">HNQ61_000317</name>
</gene>
<dbReference type="GO" id="GO:0016747">
    <property type="term" value="F:acyltransferase activity, transferring groups other than amino-acyl groups"/>
    <property type="evidence" value="ECO:0007669"/>
    <property type="project" value="TreeGrafter"/>
</dbReference>
<feature type="chain" id="PRO_5032866847" evidence="1">
    <location>
        <begin position="29"/>
        <end position="288"/>
    </location>
</feature>
<dbReference type="AlphaFoldDB" id="A0A841GWL0"/>
<keyword evidence="2" id="KW-0378">Hydrolase</keyword>
<dbReference type="SUPFAM" id="SSF53474">
    <property type="entry name" value="alpha/beta-Hydrolases"/>
    <property type="match status" value="1"/>
</dbReference>
<proteinExistence type="predicted"/>
<evidence type="ECO:0000256" key="1">
    <source>
        <dbReference type="SAM" id="SignalP"/>
    </source>
</evidence>
<dbReference type="GO" id="GO:0016787">
    <property type="term" value="F:hydrolase activity"/>
    <property type="evidence" value="ECO:0007669"/>
    <property type="project" value="UniProtKB-KW"/>
</dbReference>
<name>A0A841GWL0_9BACT</name>
<dbReference type="PANTHER" id="PTHR48098:SF1">
    <property type="entry name" value="DIACYLGLYCEROL ACYLTRANSFERASE_MYCOLYLTRANSFERASE AG85A"/>
    <property type="match status" value="1"/>
</dbReference>
<feature type="signal peptide" evidence="1">
    <location>
        <begin position="1"/>
        <end position="28"/>
    </location>
</feature>
<dbReference type="Proteomes" id="UP000582837">
    <property type="component" value="Unassembled WGS sequence"/>
</dbReference>
<keyword evidence="1" id="KW-0732">Signal</keyword>
<dbReference type="InterPro" id="IPR000801">
    <property type="entry name" value="Esterase-like"/>
</dbReference>
<dbReference type="InterPro" id="IPR050583">
    <property type="entry name" value="Mycobacterial_A85_antigen"/>
</dbReference>
<evidence type="ECO:0000313" key="3">
    <source>
        <dbReference type="Proteomes" id="UP000582837"/>
    </source>
</evidence>
<evidence type="ECO:0000313" key="2">
    <source>
        <dbReference type="EMBL" id="MBB6068706.1"/>
    </source>
</evidence>
<protein>
    <submittedName>
        <fullName evidence="2">S-formylglutathione hydrolase FrmB</fullName>
    </submittedName>
</protein>